<accession>A0A2P1PXS3</accession>
<reference evidence="2 3" key="2">
    <citation type="submission" date="2018-03" db="EMBL/GenBank/DDBJ databases">
        <authorList>
            <person name="Keele B.F."/>
        </authorList>
    </citation>
    <scope>NUCLEOTIDE SEQUENCE [LARGE SCALE GENOMIC DNA]</scope>
    <source>
        <strain evidence="2 3">D13</strain>
    </source>
</reference>
<reference evidence="2 3" key="1">
    <citation type="submission" date="2018-03" db="EMBL/GenBank/DDBJ databases">
        <title>Ahniella affigens gen. nov., sp. nov., a gammaproteobacterium isolated from sandy soil near a stream.</title>
        <authorList>
            <person name="Ko Y."/>
            <person name="Kim J.-H."/>
        </authorList>
    </citation>
    <scope>NUCLEOTIDE SEQUENCE [LARGE SCALE GENOMIC DNA]</scope>
    <source>
        <strain evidence="2 3">D13</strain>
    </source>
</reference>
<dbReference type="EMBL" id="CP027860">
    <property type="protein sequence ID" value="AVP99637.1"/>
    <property type="molecule type" value="Genomic_DNA"/>
</dbReference>
<dbReference type="InterPro" id="IPR017788">
    <property type="entry name" value="Hda"/>
</dbReference>
<proteinExistence type="predicted"/>
<name>A0A2P1PXS3_9GAMM</name>
<dbReference type="PANTHER" id="PTHR30050:SF5">
    <property type="entry name" value="DNAA REGULATORY INACTIVATOR HDA"/>
    <property type="match status" value="1"/>
</dbReference>
<sequence>MAIVVTTPQLPLSFRFAARTRFQHFLAGDNAPVVAAVEALAHETEDFVGILLAGPEGSGKTHLASALVQTAAEVRFLPLRSLGDKALLAIETAPEQGLVVIDDIDALAGRRLEEIAMFDLFNRLKAARARLLVTSSELPNRLPIHLPDLLSRLASLAQHRLRPLPEFEIRTVLVDRARDRGLSLSGEVLDFLLRRYPRNLGALIQLIDQLDVASMAAQRRLTVPFVRRVIEGGQS</sequence>
<organism evidence="2 3">
    <name type="scientific">Ahniella affigens</name>
    <dbReference type="NCBI Taxonomy" id="2021234"/>
    <lineage>
        <taxon>Bacteria</taxon>
        <taxon>Pseudomonadati</taxon>
        <taxon>Pseudomonadota</taxon>
        <taxon>Gammaproteobacteria</taxon>
        <taxon>Lysobacterales</taxon>
        <taxon>Rhodanobacteraceae</taxon>
        <taxon>Ahniella</taxon>
    </lineage>
</organism>
<dbReference type="InterPro" id="IPR055199">
    <property type="entry name" value="Hda_lid"/>
</dbReference>
<dbReference type="Proteomes" id="UP000241074">
    <property type="component" value="Chromosome"/>
</dbReference>
<gene>
    <name evidence="2" type="primary">hda</name>
    <name evidence="2" type="ORF">C7S18_21750</name>
</gene>
<dbReference type="InterPro" id="IPR003959">
    <property type="entry name" value="ATPase_AAA_core"/>
</dbReference>
<dbReference type="SMART" id="SM00382">
    <property type="entry name" value="AAA"/>
    <property type="match status" value="1"/>
</dbReference>
<feature type="domain" description="AAA+ ATPase" evidence="1">
    <location>
        <begin position="46"/>
        <end position="164"/>
    </location>
</feature>
<evidence type="ECO:0000259" key="1">
    <source>
        <dbReference type="SMART" id="SM00382"/>
    </source>
</evidence>
<dbReference type="SUPFAM" id="SSF52540">
    <property type="entry name" value="P-loop containing nucleoside triphosphate hydrolases"/>
    <property type="match status" value="1"/>
</dbReference>
<dbReference type="Pfam" id="PF00004">
    <property type="entry name" value="AAA"/>
    <property type="match status" value="1"/>
</dbReference>
<dbReference type="KEGG" id="xba:C7S18_21750"/>
<dbReference type="GO" id="GO:0032297">
    <property type="term" value="P:negative regulation of DNA-templated DNA replication initiation"/>
    <property type="evidence" value="ECO:0007669"/>
    <property type="project" value="InterPro"/>
</dbReference>
<dbReference type="InterPro" id="IPR027417">
    <property type="entry name" value="P-loop_NTPase"/>
</dbReference>
<dbReference type="PANTHER" id="PTHR30050">
    <property type="entry name" value="CHROMOSOMAL REPLICATION INITIATOR PROTEIN DNAA"/>
    <property type="match status" value="1"/>
</dbReference>
<dbReference type="InterPro" id="IPR003593">
    <property type="entry name" value="AAA+_ATPase"/>
</dbReference>
<dbReference type="NCBIfam" id="TIGR03420">
    <property type="entry name" value="DnaA_homol_Hda"/>
    <property type="match status" value="1"/>
</dbReference>
<keyword evidence="3" id="KW-1185">Reference proteome</keyword>
<dbReference type="Gene3D" id="3.40.50.300">
    <property type="entry name" value="P-loop containing nucleotide triphosphate hydrolases"/>
    <property type="match status" value="1"/>
</dbReference>
<evidence type="ECO:0000313" key="2">
    <source>
        <dbReference type="EMBL" id="AVP99637.1"/>
    </source>
</evidence>
<dbReference type="GO" id="GO:0016887">
    <property type="term" value="F:ATP hydrolysis activity"/>
    <property type="evidence" value="ECO:0007669"/>
    <property type="project" value="InterPro"/>
</dbReference>
<dbReference type="GO" id="GO:0005524">
    <property type="term" value="F:ATP binding"/>
    <property type="evidence" value="ECO:0007669"/>
    <property type="project" value="InterPro"/>
</dbReference>
<dbReference type="OrthoDB" id="9784878at2"/>
<dbReference type="Pfam" id="PF22688">
    <property type="entry name" value="Hda_lid"/>
    <property type="match status" value="1"/>
</dbReference>
<dbReference type="AlphaFoldDB" id="A0A2P1PXS3"/>
<evidence type="ECO:0000313" key="3">
    <source>
        <dbReference type="Proteomes" id="UP000241074"/>
    </source>
</evidence>
<dbReference type="GO" id="GO:0006270">
    <property type="term" value="P:DNA replication initiation"/>
    <property type="evidence" value="ECO:0007669"/>
    <property type="project" value="TreeGrafter"/>
</dbReference>
<protein>
    <submittedName>
        <fullName evidence="2">DnaA regulatory inactivator Hda</fullName>
    </submittedName>
</protein>
<dbReference type="Gene3D" id="1.10.8.60">
    <property type="match status" value="1"/>
</dbReference>